<dbReference type="SUPFAM" id="SSF56112">
    <property type="entry name" value="Protein kinase-like (PK-like)"/>
    <property type="match status" value="1"/>
</dbReference>
<evidence type="ECO:0000313" key="2">
    <source>
        <dbReference type="Proteomes" id="UP000030980"/>
    </source>
</evidence>
<evidence type="ECO:0008006" key="3">
    <source>
        <dbReference type="Google" id="ProtNLM"/>
    </source>
</evidence>
<organism evidence="1 2">
    <name type="scientific">Pseudomonas flexibilis</name>
    <dbReference type="NCBI Taxonomy" id="706570"/>
    <lineage>
        <taxon>Bacteria</taxon>
        <taxon>Pseudomonadati</taxon>
        <taxon>Pseudomonadota</taxon>
        <taxon>Gammaproteobacteria</taxon>
        <taxon>Pseudomonadales</taxon>
        <taxon>Pseudomonadaceae</taxon>
        <taxon>Pseudomonas</taxon>
    </lineage>
</organism>
<dbReference type="Gene3D" id="1.10.510.10">
    <property type="entry name" value="Transferase(Phosphotransferase) domain 1"/>
    <property type="match status" value="1"/>
</dbReference>
<proteinExistence type="predicted"/>
<keyword evidence="2" id="KW-1185">Reference proteome</keyword>
<comment type="caution">
    <text evidence="1">The sequence shown here is derived from an EMBL/GenBank/DDBJ whole genome shotgun (WGS) entry which is preliminary data.</text>
</comment>
<protein>
    <recommendedName>
        <fullName evidence="3">Lipopolysaccharide kinase (Kdo/WaaP) family protein</fullName>
    </recommendedName>
</protein>
<dbReference type="InterPro" id="IPR011009">
    <property type="entry name" value="Kinase-like_dom_sf"/>
</dbReference>
<dbReference type="Proteomes" id="UP000030980">
    <property type="component" value="Unassembled WGS sequence"/>
</dbReference>
<evidence type="ECO:0000313" key="1">
    <source>
        <dbReference type="EMBL" id="KHO64606.1"/>
    </source>
</evidence>
<dbReference type="STRING" id="706570.PT85_10445"/>
<dbReference type="Pfam" id="PF06293">
    <property type="entry name" value="Kdo"/>
    <property type="match status" value="1"/>
</dbReference>
<dbReference type="AlphaFoldDB" id="A0A0B3BU64"/>
<dbReference type="EMBL" id="JTAK01000004">
    <property type="protein sequence ID" value="KHO64606.1"/>
    <property type="molecule type" value="Genomic_DNA"/>
</dbReference>
<name>A0A0B3BU64_9PSED</name>
<gene>
    <name evidence="1" type="ORF">PT85_10445</name>
</gene>
<reference evidence="1 2" key="1">
    <citation type="submission" date="2014-11" db="EMBL/GenBank/DDBJ databases">
        <title>Genome sequence of Pseudomonas tuomuerensis JCM 14085.</title>
        <authorList>
            <person name="Shin S.-K."/>
            <person name="Yi H."/>
        </authorList>
    </citation>
    <scope>NUCLEOTIDE SEQUENCE [LARGE SCALE GENOMIC DNA]</scope>
    <source>
        <strain evidence="1 2">JCM 14085</strain>
    </source>
</reference>
<dbReference type="OrthoDB" id="8532943at2"/>
<sequence length="479" mass="53825">MKLHELAGSGSTPSTPLELELADAAGPGLLRVERWLSPGPEAYVAQGHWRSGPVQARLLIGRHAAERFRREREGARLLSAQGMAGPRLLAEGMQAGQGGWLLYEARENAEALDARWRRVAGEPLISERQQEVLGAGLAALATLHAKGLWHERPGLDQLQSGAGETWWRDPGAIRAQTPGTPLSRDRVLDDLGRFFAQLPVRAEPFFEELLVHYLLVNGEHALPLERLLDISRRMRREGMRGFIRSLGRTGKHVQVSRGLGGLTAVVNGEAGRLSAILADPEAAMAGGKPLKLGDTTTVVRVETDSGPVVIKRYNLLGWRHWLRRCLVPTRAWRCWISGHRLEYLGIPTPRTLAVIENRCCGLRGRSYLITEFRALPDLLHHLQPDAHTVPPEPEVNALEQLFATLLRERISHGDFKDTNLLWDQDHWVMIDLDAMRYHRWGARFRRAYEKDRRRVLENWRADAAAFSVIDARLPHYVDG</sequence>
<dbReference type="RefSeq" id="WP_027590163.1">
    <property type="nucleotide sequence ID" value="NZ_FMUP01000002.1"/>
</dbReference>
<accession>A0A0B3BU64</accession>